<accession>A0A6A6T2B3</accession>
<protein>
    <submittedName>
        <fullName evidence="1">Uncharacterized protein</fullName>
    </submittedName>
</protein>
<name>A0A6A6T2B3_9PLEO</name>
<reference evidence="1" key="1">
    <citation type="journal article" date="2020" name="Stud. Mycol.">
        <title>101 Dothideomycetes genomes: a test case for predicting lifestyles and emergence of pathogens.</title>
        <authorList>
            <person name="Haridas S."/>
            <person name="Albert R."/>
            <person name="Binder M."/>
            <person name="Bloem J."/>
            <person name="Labutti K."/>
            <person name="Salamov A."/>
            <person name="Andreopoulos B."/>
            <person name="Baker S."/>
            <person name="Barry K."/>
            <person name="Bills G."/>
            <person name="Bluhm B."/>
            <person name="Cannon C."/>
            <person name="Castanera R."/>
            <person name="Culley D."/>
            <person name="Daum C."/>
            <person name="Ezra D."/>
            <person name="Gonzalez J."/>
            <person name="Henrissat B."/>
            <person name="Kuo A."/>
            <person name="Liang C."/>
            <person name="Lipzen A."/>
            <person name="Lutzoni F."/>
            <person name="Magnuson J."/>
            <person name="Mondo S."/>
            <person name="Nolan M."/>
            <person name="Ohm R."/>
            <person name="Pangilinan J."/>
            <person name="Park H.-J."/>
            <person name="Ramirez L."/>
            <person name="Alfaro M."/>
            <person name="Sun H."/>
            <person name="Tritt A."/>
            <person name="Yoshinaga Y."/>
            <person name="Zwiers L.-H."/>
            <person name="Turgeon B."/>
            <person name="Goodwin S."/>
            <person name="Spatafora J."/>
            <person name="Crous P."/>
            <person name="Grigoriev I."/>
        </authorList>
    </citation>
    <scope>NUCLEOTIDE SEQUENCE</scope>
    <source>
        <strain evidence="1">CBS 122681</strain>
    </source>
</reference>
<dbReference type="EMBL" id="MU004389">
    <property type="protein sequence ID" value="KAF2653033.1"/>
    <property type="molecule type" value="Genomic_DNA"/>
</dbReference>
<proteinExistence type="predicted"/>
<organism evidence="1 2">
    <name type="scientific">Lophiostoma macrostomum CBS 122681</name>
    <dbReference type="NCBI Taxonomy" id="1314788"/>
    <lineage>
        <taxon>Eukaryota</taxon>
        <taxon>Fungi</taxon>
        <taxon>Dikarya</taxon>
        <taxon>Ascomycota</taxon>
        <taxon>Pezizomycotina</taxon>
        <taxon>Dothideomycetes</taxon>
        <taxon>Pleosporomycetidae</taxon>
        <taxon>Pleosporales</taxon>
        <taxon>Lophiostomataceae</taxon>
        <taxon>Lophiostoma</taxon>
    </lineage>
</organism>
<evidence type="ECO:0000313" key="1">
    <source>
        <dbReference type="EMBL" id="KAF2653033.1"/>
    </source>
</evidence>
<gene>
    <name evidence="1" type="ORF">K491DRAFT_24591</name>
</gene>
<dbReference type="Proteomes" id="UP000799324">
    <property type="component" value="Unassembled WGS sequence"/>
</dbReference>
<dbReference type="AlphaFoldDB" id="A0A6A6T2B3"/>
<evidence type="ECO:0000313" key="2">
    <source>
        <dbReference type="Proteomes" id="UP000799324"/>
    </source>
</evidence>
<keyword evidence="2" id="KW-1185">Reference proteome</keyword>
<sequence length="189" mass="20430">MDCRLHPSIRFGKVQVQSYMSFPCGSRSSILAPLAAALVLCFLAYCTQPRREDGGPMASLGDRSLWRFRSTVCSALTTLNLRACFCSCWCLEEPPPCSSSSPTSSPRIELLQVVKHRDGRLPSLSGGAMYASLVCTVAALRKEVPAFISSDTAGFARSPASSRCGSPVPDGTRTRPQALLNRLLRAFLP</sequence>